<accession>A0ABC8U2A4</accession>
<name>A0ABC8U2A4_9AQUA</name>
<organism evidence="1 2">
    <name type="scientific">Ilex paraguariensis</name>
    <name type="common">yerba mate</name>
    <dbReference type="NCBI Taxonomy" id="185542"/>
    <lineage>
        <taxon>Eukaryota</taxon>
        <taxon>Viridiplantae</taxon>
        <taxon>Streptophyta</taxon>
        <taxon>Embryophyta</taxon>
        <taxon>Tracheophyta</taxon>
        <taxon>Spermatophyta</taxon>
        <taxon>Magnoliopsida</taxon>
        <taxon>eudicotyledons</taxon>
        <taxon>Gunneridae</taxon>
        <taxon>Pentapetalae</taxon>
        <taxon>asterids</taxon>
        <taxon>campanulids</taxon>
        <taxon>Aquifoliales</taxon>
        <taxon>Aquifoliaceae</taxon>
        <taxon>Ilex</taxon>
    </lineage>
</organism>
<evidence type="ECO:0000313" key="1">
    <source>
        <dbReference type="EMBL" id="CAK9175870.1"/>
    </source>
</evidence>
<reference evidence="1 2" key="1">
    <citation type="submission" date="2024-02" db="EMBL/GenBank/DDBJ databases">
        <authorList>
            <person name="Vignale AGUSTIN F."/>
            <person name="Sosa J E."/>
            <person name="Modenutti C."/>
        </authorList>
    </citation>
    <scope>NUCLEOTIDE SEQUENCE [LARGE SCALE GENOMIC DNA]</scope>
</reference>
<evidence type="ECO:0000313" key="2">
    <source>
        <dbReference type="Proteomes" id="UP001642360"/>
    </source>
</evidence>
<dbReference type="AlphaFoldDB" id="A0ABC8U2A4"/>
<comment type="caution">
    <text evidence="1">The sequence shown here is derived from an EMBL/GenBank/DDBJ whole genome shotgun (WGS) entry which is preliminary data.</text>
</comment>
<keyword evidence="2" id="KW-1185">Reference proteome</keyword>
<protein>
    <recommendedName>
        <fullName evidence="3">C3H1-type domain-containing protein</fullName>
    </recommendedName>
</protein>
<dbReference type="Proteomes" id="UP001642360">
    <property type="component" value="Unassembled WGS sequence"/>
</dbReference>
<proteinExistence type="predicted"/>
<dbReference type="EMBL" id="CAUOFW020006724">
    <property type="protein sequence ID" value="CAK9175870.1"/>
    <property type="molecule type" value="Genomic_DNA"/>
</dbReference>
<evidence type="ECO:0008006" key="3">
    <source>
        <dbReference type="Google" id="ProtNLM"/>
    </source>
</evidence>
<sequence>MATHFIGGKGQLRKCNPRGGAIPKFSGSRKKGDVSRMPVGNVNCTLKGGAIKGYEGDVGDSDAVDASSVVEVNNSGCSDALGNAVEELGNAVKGTRSLGGADRDAGSCEAFQRGKGGCKLGIGCGRPHPRMLGNDALEISNVVRGARR</sequence>
<gene>
    <name evidence="1" type="ORF">ILEXP_LOCUS45695</name>
</gene>